<evidence type="ECO:0000256" key="5">
    <source>
        <dbReference type="ARBA" id="ARBA00023163"/>
    </source>
</evidence>
<dbReference type="InterPro" id="IPR033389">
    <property type="entry name" value="AUX/IAA_dom"/>
</dbReference>
<accession>A0A2G2VAN8</accession>
<dbReference type="PANTHER" id="PTHR31734:SF34">
    <property type="entry name" value="AUXIN-RESPONSIVE PROTEIN IAA15"/>
    <property type="match status" value="1"/>
</dbReference>
<dbReference type="STRING" id="33114.A0A2G2VAN8"/>
<evidence type="ECO:0000256" key="2">
    <source>
        <dbReference type="ARBA" id="ARBA00006728"/>
    </source>
</evidence>
<dbReference type="PANTHER" id="PTHR31734">
    <property type="entry name" value="AUXIN-RESPONSIVE PROTEIN IAA17"/>
    <property type="match status" value="1"/>
</dbReference>
<keyword evidence="4 8" id="KW-0805">Transcription regulation</keyword>
<reference evidence="10 11" key="1">
    <citation type="journal article" date="2017" name="Genome Biol.">
        <title>New reference genome sequences of hot pepper reveal the massive evolution of plant disease-resistance genes by retroduplication.</title>
        <authorList>
            <person name="Kim S."/>
            <person name="Park J."/>
            <person name="Yeom S.I."/>
            <person name="Kim Y.M."/>
            <person name="Seo E."/>
            <person name="Kim K.T."/>
            <person name="Kim M.S."/>
            <person name="Lee J.M."/>
            <person name="Cheong K."/>
            <person name="Shin H.S."/>
            <person name="Kim S.B."/>
            <person name="Han K."/>
            <person name="Lee J."/>
            <person name="Park M."/>
            <person name="Lee H.A."/>
            <person name="Lee H.Y."/>
            <person name="Lee Y."/>
            <person name="Oh S."/>
            <person name="Lee J.H."/>
            <person name="Choi E."/>
            <person name="Choi E."/>
            <person name="Lee S.E."/>
            <person name="Jeon J."/>
            <person name="Kim H."/>
            <person name="Choi G."/>
            <person name="Song H."/>
            <person name="Lee J."/>
            <person name="Lee S.C."/>
            <person name="Kwon J.K."/>
            <person name="Lee H.Y."/>
            <person name="Koo N."/>
            <person name="Hong Y."/>
            <person name="Kim R.W."/>
            <person name="Kang W.H."/>
            <person name="Huh J.H."/>
            <person name="Kang B.C."/>
            <person name="Yang T.J."/>
            <person name="Lee Y.H."/>
            <person name="Bennetzen J.L."/>
            <person name="Choi D."/>
        </authorList>
    </citation>
    <scope>NUCLEOTIDE SEQUENCE [LARGE SCALE GENOMIC DNA]</scope>
    <source>
        <strain evidence="11">cv. PBC81</strain>
    </source>
</reference>
<gene>
    <name evidence="10" type="ORF">CQW23_30349</name>
</gene>
<dbReference type="SUPFAM" id="SSF54277">
    <property type="entry name" value="CAD &amp; PB1 domains"/>
    <property type="match status" value="1"/>
</dbReference>
<dbReference type="PROSITE" id="PS51745">
    <property type="entry name" value="PB1"/>
    <property type="match status" value="1"/>
</dbReference>
<proteinExistence type="inferred from homology"/>
<name>A0A2G2VAN8_CAPBA</name>
<evidence type="ECO:0000313" key="11">
    <source>
        <dbReference type="Proteomes" id="UP000224567"/>
    </source>
</evidence>
<dbReference type="GO" id="GO:0006355">
    <property type="term" value="P:regulation of DNA-templated transcription"/>
    <property type="evidence" value="ECO:0007669"/>
    <property type="project" value="InterPro"/>
</dbReference>
<comment type="function">
    <text evidence="8">Aux/IAA proteins are short-lived transcriptional factors that function as repressors of early auxin response genes at low auxin concentrations.</text>
</comment>
<dbReference type="AlphaFoldDB" id="A0A2G2VAN8"/>
<dbReference type="Proteomes" id="UP000224567">
    <property type="component" value="Unassembled WGS sequence"/>
</dbReference>
<keyword evidence="5 8" id="KW-0804">Transcription</keyword>
<evidence type="ECO:0000313" key="10">
    <source>
        <dbReference type="EMBL" id="PHT30044.1"/>
    </source>
</evidence>
<reference evidence="11" key="2">
    <citation type="journal article" date="2017" name="J. Anim. Genet.">
        <title>Multiple reference genome sequences of hot pepper reveal the massive evolution of plant disease resistance genes by retroduplication.</title>
        <authorList>
            <person name="Kim S."/>
            <person name="Park J."/>
            <person name="Yeom S.-I."/>
            <person name="Kim Y.-M."/>
            <person name="Seo E."/>
            <person name="Kim K.-T."/>
            <person name="Kim M.-S."/>
            <person name="Lee J.M."/>
            <person name="Cheong K."/>
            <person name="Shin H.-S."/>
            <person name="Kim S.-B."/>
            <person name="Han K."/>
            <person name="Lee J."/>
            <person name="Park M."/>
            <person name="Lee H.-A."/>
            <person name="Lee H.-Y."/>
            <person name="Lee Y."/>
            <person name="Oh S."/>
            <person name="Lee J.H."/>
            <person name="Choi E."/>
            <person name="Choi E."/>
            <person name="Lee S.E."/>
            <person name="Jeon J."/>
            <person name="Kim H."/>
            <person name="Choi G."/>
            <person name="Song H."/>
            <person name="Lee J."/>
            <person name="Lee S.-C."/>
            <person name="Kwon J.-K."/>
            <person name="Lee H.-Y."/>
            <person name="Koo N."/>
            <person name="Hong Y."/>
            <person name="Kim R.W."/>
            <person name="Kang W.-H."/>
            <person name="Huh J.H."/>
            <person name="Kang B.-C."/>
            <person name="Yang T.-J."/>
            <person name="Lee Y.-H."/>
            <person name="Bennetzen J.L."/>
            <person name="Choi D."/>
        </authorList>
    </citation>
    <scope>NUCLEOTIDE SEQUENCE [LARGE SCALE GENOMIC DNA]</scope>
    <source>
        <strain evidence="11">cv. PBC81</strain>
    </source>
</reference>
<evidence type="ECO:0000256" key="3">
    <source>
        <dbReference type="ARBA" id="ARBA00022491"/>
    </source>
</evidence>
<protein>
    <recommendedName>
        <fullName evidence="8">Auxin-responsive protein</fullName>
    </recommendedName>
</protein>
<keyword evidence="6 8" id="KW-0539">Nucleus</keyword>
<evidence type="ECO:0000256" key="6">
    <source>
        <dbReference type="ARBA" id="ARBA00023242"/>
    </source>
</evidence>
<dbReference type="InterPro" id="IPR003311">
    <property type="entry name" value="AUX_IAA"/>
</dbReference>
<sequence length="181" mass="20791">MKSKIYNKHLLVESDTSTRQICGTKRGLFEAIDQLMSLGSTTSSNPHENEISTTVFKLETQVVGWPPVRSQRKKEVVETKKYLKVAVDGVPYLRKVDLEMFTSYDQLLSARTDLFTICNFLKERKLMDPTINGVEYLPTYEDNDGDWMLLGDVPWKMFVESCKRLRLMKSLKATGFGTYIS</sequence>
<evidence type="ECO:0000256" key="4">
    <source>
        <dbReference type="ARBA" id="ARBA00023015"/>
    </source>
</evidence>
<feature type="domain" description="PB1" evidence="9">
    <location>
        <begin position="80"/>
        <end position="170"/>
    </location>
</feature>
<dbReference type="InterPro" id="IPR053793">
    <property type="entry name" value="PB1-like"/>
</dbReference>
<comment type="subcellular location">
    <subcellularLocation>
        <location evidence="1 8">Nucleus</location>
    </subcellularLocation>
</comment>
<comment type="similarity">
    <text evidence="2 8">Belongs to the Aux/IAA family.</text>
</comment>
<keyword evidence="3 8" id="KW-0678">Repressor</keyword>
<keyword evidence="11" id="KW-1185">Reference proteome</keyword>
<evidence type="ECO:0000256" key="7">
    <source>
        <dbReference type="ARBA" id="ARBA00023294"/>
    </source>
</evidence>
<evidence type="ECO:0000256" key="1">
    <source>
        <dbReference type="ARBA" id="ARBA00004123"/>
    </source>
</evidence>
<dbReference type="EMBL" id="MLFT02000059">
    <property type="protein sequence ID" value="PHT30044.1"/>
    <property type="molecule type" value="Genomic_DNA"/>
</dbReference>
<dbReference type="GO" id="GO:0009734">
    <property type="term" value="P:auxin-activated signaling pathway"/>
    <property type="evidence" value="ECO:0007669"/>
    <property type="project" value="UniProtKB-UniRule"/>
</dbReference>
<organism evidence="10 11">
    <name type="scientific">Capsicum baccatum</name>
    <name type="common">Peruvian pepper</name>
    <dbReference type="NCBI Taxonomy" id="33114"/>
    <lineage>
        <taxon>Eukaryota</taxon>
        <taxon>Viridiplantae</taxon>
        <taxon>Streptophyta</taxon>
        <taxon>Embryophyta</taxon>
        <taxon>Tracheophyta</taxon>
        <taxon>Spermatophyta</taxon>
        <taxon>Magnoliopsida</taxon>
        <taxon>eudicotyledons</taxon>
        <taxon>Gunneridae</taxon>
        <taxon>Pentapetalae</taxon>
        <taxon>asterids</taxon>
        <taxon>lamiids</taxon>
        <taxon>Solanales</taxon>
        <taxon>Solanaceae</taxon>
        <taxon>Solanoideae</taxon>
        <taxon>Capsiceae</taxon>
        <taxon>Capsicum</taxon>
    </lineage>
</organism>
<evidence type="ECO:0000256" key="8">
    <source>
        <dbReference type="RuleBase" id="RU004549"/>
    </source>
</evidence>
<comment type="caution">
    <text evidence="10">The sequence shown here is derived from an EMBL/GenBank/DDBJ whole genome shotgun (WGS) entry which is preliminary data.</text>
</comment>
<evidence type="ECO:0000259" key="9">
    <source>
        <dbReference type="PROSITE" id="PS51745"/>
    </source>
</evidence>
<dbReference type="Gene3D" id="3.10.20.90">
    <property type="entry name" value="Phosphatidylinositol 3-kinase Catalytic Subunit, Chain A, domain 1"/>
    <property type="match status" value="1"/>
</dbReference>
<keyword evidence="7 8" id="KW-0927">Auxin signaling pathway</keyword>
<dbReference type="Pfam" id="PF02309">
    <property type="entry name" value="AUX_IAA"/>
    <property type="match status" value="1"/>
</dbReference>
<comment type="subunit">
    <text evidence="8">Homodimers and heterodimers.</text>
</comment>
<dbReference type="GO" id="GO:0005634">
    <property type="term" value="C:nucleus"/>
    <property type="evidence" value="ECO:0007669"/>
    <property type="project" value="UniProtKB-SubCell"/>
</dbReference>
<dbReference type="OrthoDB" id="1287782at2759"/>